<dbReference type="EMBL" id="PNYC01000003">
    <property type="protein sequence ID" value="PMS37761.1"/>
    <property type="molecule type" value="Genomic_DNA"/>
</dbReference>
<dbReference type="Pfam" id="PF25989">
    <property type="entry name" value="YknX_C"/>
    <property type="match status" value="1"/>
</dbReference>
<dbReference type="GO" id="GO:1990281">
    <property type="term" value="C:efflux pump complex"/>
    <property type="evidence" value="ECO:0007669"/>
    <property type="project" value="TreeGrafter"/>
</dbReference>
<dbReference type="PANTHER" id="PTHR30469:SF15">
    <property type="entry name" value="HLYD FAMILY OF SECRETION PROTEINS"/>
    <property type="match status" value="1"/>
</dbReference>
<keyword evidence="2" id="KW-0732">Signal</keyword>
<dbReference type="AlphaFoldDB" id="A0A2N7X848"/>
<evidence type="ECO:0000256" key="1">
    <source>
        <dbReference type="ARBA" id="ARBA00009477"/>
    </source>
</evidence>
<dbReference type="STRING" id="863227.GCA_000373005_02605"/>
<dbReference type="PANTHER" id="PTHR30469">
    <property type="entry name" value="MULTIDRUG RESISTANCE PROTEIN MDTA"/>
    <property type="match status" value="1"/>
</dbReference>
<evidence type="ECO:0000256" key="2">
    <source>
        <dbReference type="SAM" id="SignalP"/>
    </source>
</evidence>
<feature type="domain" description="YknX-like C-terminal permuted SH3-like" evidence="3">
    <location>
        <begin position="295"/>
        <end position="360"/>
    </location>
</feature>
<dbReference type="Proteomes" id="UP000235777">
    <property type="component" value="Unassembled WGS sequence"/>
</dbReference>
<dbReference type="NCBIfam" id="TIGR01730">
    <property type="entry name" value="RND_mfp"/>
    <property type="match status" value="1"/>
</dbReference>
<dbReference type="GO" id="GO:0015562">
    <property type="term" value="F:efflux transmembrane transporter activity"/>
    <property type="evidence" value="ECO:0007669"/>
    <property type="project" value="TreeGrafter"/>
</dbReference>
<feature type="signal peptide" evidence="2">
    <location>
        <begin position="1"/>
        <end position="33"/>
    </location>
</feature>
<dbReference type="Gene3D" id="2.40.50.100">
    <property type="match status" value="1"/>
</dbReference>
<protein>
    <submittedName>
        <fullName evidence="4">Efflux RND transporter periplasmic adaptor subunit</fullName>
    </submittedName>
</protein>
<evidence type="ECO:0000313" key="4">
    <source>
        <dbReference type="EMBL" id="PMS37761.1"/>
    </source>
</evidence>
<evidence type="ECO:0000313" key="5">
    <source>
        <dbReference type="Proteomes" id="UP000235777"/>
    </source>
</evidence>
<name>A0A2N7X848_9BURK</name>
<dbReference type="OrthoDB" id="8992784at2"/>
<dbReference type="Gene3D" id="2.40.30.170">
    <property type="match status" value="1"/>
</dbReference>
<reference evidence="4 5" key="1">
    <citation type="submission" date="2018-01" db="EMBL/GenBank/DDBJ databases">
        <title>Whole genome analyses suggest that Burkholderia sensu lato contains two further novel genera in the rhizoxinica-symbiotica group Mycetohabitans gen. nov., and Trinickia gen. nov.: implications for the evolution of diazotrophy and nodulation in the Burkholderiaceae.</title>
        <authorList>
            <person name="Estrada-de los Santos P."/>
            <person name="Palmer M."/>
            <person name="Chavez-Ramirez B."/>
            <person name="Beukes C."/>
            <person name="Steenkamp E.T."/>
            <person name="Hirsch A.M."/>
            <person name="Manyaka P."/>
            <person name="Maluk M."/>
            <person name="Lafos M."/>
            <person name="Crook M."/>
            <person name="Gross E."/>
            <person name="Simon M.F."/>
            <person name="Bueno dos Reis Junior F."/>
            <person name="Poole P.S."/>
            <person name="Venter S.N."/>
            <person name="James E.K."/>
        </authorList>
    </citation>
    <scope>NUCLEOTIDE SEQUENCE [LARGE SCALE GENOMIC DNA]</scope>
    <source>
        <strain evidence="4 5">JPY 581</strain>
    </source>
</reference>
<dbReference type="Gene3D" id="2.40.420.20">
    <property type="match status" value="1"/>
</dbReference>
<organism evidence="4 5">
    <name type="scientific">Trinickia symbiotica</name>
    <dbReference type="NCBI Taxonomy" id="863227"/>
    <lineage>
        <taxon>Bacteria</taxon>
        <taxon>Pseudomonadati</taxon>
        <taxon>Pseudomonadota</taxon>
        <taxon>Betaproteobacteria</taxon>
        <taxon>Burkholderiales</taxon>
        <taxon>Burkholderiaceae</taxon>
        <taxon>Trinickia</taxon>
    </lineage>
</organism>
<keyword evidence="5" id="KW-1185">Reference proteome</keyword>
<gene>
    <name evidence="4" type="ORF">C0Z20_07380</name>
</gene>
<comment type="caution">
    <text evidence="4">The sequence shown here is derived from an EMBL/GenBank/DDBJ whole genome shotgun (WGS) entry which is preliminary data.</text>
</comment>
<sequence length="367" mass="37484">MRNNLMSTRTARAAISVAAVTALLTGFARHACADEAQAGVVAVQTVRAERGTISEPVRAYGIVAASQSNVTTLSLPYVVQVARLLVQPGQTVKRGTPIVLVKADAAALLAADQAQTALSFARGELARTQSLYDQHLATASQVAAAQKSVEDARQALAAQRQMGVGSGARTIAAPADGVVLQVSVSQGDQVAAGSAIAQIATTSGGTGGRANVMLGVEPDDAGAVHEGDTVTLHGLSALLSKQTVTGRITTVGAAIDAQSHLVDVGANVPLRNSAFIPGTQVSADIATRSGTHWIVPRSAVLTDGHGTYLFQVTQEHKAHRVPVAVAIENGERYGVDGALDATLPVVTVGNYELEDGAAVRGAGESAR</sequence>
<feature type="chain" id="PRO_5014795698" evidence="2">
    <location>
        <begin position="34"/>
        <end position="367"/>
    </location>
</feature>
<comment type="similarity">
    <text evidence="1">Belongs to the membrane fusion protein (MFP) (TC 8.A.1) family.</text>
</comment>
<dbReference type="SUPFAM" id="SSF111369">
    <property type="entry name" value="HlyD-like secretion proteins"/>
    <property type="match status" value="1"/>
</dbReference>
<dbReference type="InterPro" id="IPR058637">
    <property type="entry name" value="YknX-like_C"/>
</dbReference>
<accession>A0A2N7X848</accession>
<proteinExistence type="inferred from homology"/>
<evidence type="ECO:0000259" key="3">
    <source>
        <dbReference type="Pfam" id="PF25989"/>
    </source>
</evidence>
<dbReference type="InterPro" id="IPR006143">
    <property type="entry name" value="RND_pump_MFP"/>
</dbReference>